<dbReference type="Pfam" id="PF01096">
    <property type="entry name" value="Zn_ribbon_TFIIS"/>
    <property type="match status" value="1"/>
</dbReference>
<proteinExistence type="predicted"/>
<dbReference type="OrthoDB" id="282152at2759"/>
<evidence type="ECO:0000256" key="6">
    <source>
        <dbReference type="ARBA" id="ARBA00023242"/>
    </source>
</evidence>
<dbReference type="PANTHER" id="PTHR11239:SF12">
    <property type="entry name" value="DNA-DIRECTED RNA POLYMERASE III SUBUNIT RPC10"/>
    <property type="match status" value="1"/>
</dbReference>
<dbReference type="PROSITE" id="PS00466">
    <property type="entry name" value="ZF_TFIIS_1"/>
    <property type="match status" value="1"/>
</dbReference>
<evidence type="ECO:0000256" key="7">
    <source>
        <dbReference type="PROSITE-ProRule" id="PRU00472"/>
    </source>
</evidence>
<dbReference type="Proteomes" id="UP000006726">
    <property type="component" value="Chromosome 7"/>
</dbReference>
<feature type="non-terminal residue" evidence="10">
    <location>
        <position position="1"/>
    </location>
</feature>
<comment type="caution">
    <text evidence="10">The sequence shown here is derived from an EMBL/GenBank/DDBJ whole genome shotgun (WGS) entry which is preliminary data.</text>
</comment>
<evidence type="ECO:0000313" key="10">
    <source>
        <dbReference type="EMBL" id="EAK90672.1"/>
    </source>
</evidence>
<dbReference type="EMBL" id="AAEE01000001">
    <property type="protein sequence ID" value="EAK90672.1"/>
    <property type="molecule type" value="Genomic_DNA"/>
</dbReference>
<evidence type="ECO:0000256" key="1">
    <source>
        <dbReference type="ARBA" id="ARBA00004123"/>
    </source>
</evidence>
<dbReference type="InterPro" id="IPR001222">
    <property type="entry name" value="Znf_TFIIS"/>
</dbReference>
<feature type="chain" id="PRO_5004254565" evidence="8">
    <location>
        <begin position="33"/>
        <end position="62"/>
    </location>
</feature>
<organism evidence="10 11">
    <name type="scientific">Cryptosporidium parvum (strain Iowa II)</name>
    <dbReference type="NCBI Taxonomy" id="353152"/>
    <lineage>
        <taxon>Eukaryota</taxon>
        <taxon>Sar</taxon>
        <taxon>Alveolata</taxon>
        <taxon>Apicomplexa</taxon>
        <taxon>Conoidasida</taxon>
        <taxon>Coccidia</taxon>
        <taxon>Eucoccidiorida</taxon>
        <taxon>Eimeriorina</taxon>
        <taxon>Cryptosporidiidae</taxon>
        <taxon>Cryptosporidium</taxon>
    </lineage>
</organism>
<dbReference type="KEGG" id="cpv:cgd7_510"/>
<evidence type="ECO:0000313" key="11">
    <source>
        <dbReference type="Proteomes" id="UP000006726"/>
    </source>
</evidence>
<keyword evidence="4 7" id="KW-0863">Zinc-finger</keyword>
<dbReference type="GO" id="GO:0003899">
    <property type="term" value="F:DNA-directed RNA polymerase activity"/>
    <property type="evidence" value="ECO:0007669"/>
    <property type="project" value="InterPro"/>
</dbReference>
<feature type="domain" description="TFIIS-type" evidence="9">
    <location>
        <begin position="20"/>
        <end position="60"/>
    </location>
</feature>
<keyword evidence="5" id="KW-0862">Zinc</keyword>
<gene>
    <name evidence="10" type="ORF">cgd7_510</name>
</gene>
<evidence type="ECO:0000256" key="8">
    <source>
        <dbReference type="SAM" id="SignalP"/>
    </source>
</evidence>
<evidence type="ECO:0000256" key="3">
    <source>
        <dbReference type="ARBA" id="ARBA00022723"/>
    </source>
</evidence>
<keyword evidence="8" id="KW-0732">Signal</keyword>
<protein>
    <submittedName>
        <fullName evidence="10">RNA polymerase III subunit C11</fullName>
    </submittedName>
</protein>
<dbReference type="OMA" id="DFKWKEN"/>
<keyword evidence="11" id="KW-1185">Reference proteome</keyword>
<dbReference type="GO" id="GO:0006386">
    <property type="term" value="P:termination of RNA polymerase III transcription"/>
    <property type="evidence" value="ECO:0007669"/>
    <property type="project" value="TreeGrafter"/>
</dbReference>
<dbReference type="InParanoid" id="Q5CYY8"/>
<keyword evidence="6" id="KW-0539">Nucleus</keyword>
<comment type="subcellular location">
    <subcellularLocation>
        <location evidence="1">Nucleus</location>
    </subcellularLocation>
</comment>
<keyword evidence="2" id="KW-0240">DNA-directed RNA polymerase</keyword>
<dbReference type="GeneID" id="3371769"/>
<dbReference type="InterPro" id="IPR034014">
    <property type="entry name" value="Zn_ribbon_RPC11_C"/>
</dbReference>
<keyword evidence="3" id="KW-0479">Metal-binding</keyword>
<dbReference type="GO" id="GO:0005666">
    <property type="term" value="C:RNA polymerase III complex"/>
    <property type="evidence" value="ECO:0007669"/>
    <property type="project" value="TreeGrafter"/>
</dbReference>
<sequence>IFANYFNNNFLFYWCSLFKLLAVCPKCSFSEAYFFQLQIRSADEPMTSFYTCVKCDFKWKEN</sequence>
<dbReference type="SMART" id="SM00440">
    <property type="entry name" value="ZnF_C2C2"/>
    <property type="match status" value="1"/>
</dbReference>
<reference evidence="10 11" key="1">
    <citation type="journal article" date="2004" name="Science">
        <title>Complete genome sequence of the apicomplexan, Cryptosporidium parvum.</title>
        <authorList>
            <person name="Abrahamsen M.S."/>
            <person name="Templeton T.J."/>
            <person name="Enomoto S."/>
            <person name="Abrahante J.E."/>
            <person name="Zhu G."/>
            <person name="Lancto C.A."/>
            <person name="Deng M."/>
            <person name="Liu C."/>
            <person name="Widmer G."/>
            <person name="Tzipori S."/>
            <person name="Buck G.A."/>
            <person name="Xu P."/>
            <person name="Bankier A.T."/>
            <person name="Dear P.H."/>
            <person name="Konfortov B.A."/>
            <person name="Spriggs H.F."/>
            <person name="Iyer L."/>
            <person name="Anantharaman V."/>
            <person name="Aravind L."/>
            <person name="Kapur V."/>
        </authorList>
    </citation>
    <scope>NUCLEOTIDE SEQUENCE [LARGE SCALE GENOMIC DNA]</scope>
    <source>
        <strain evidence="11">Iowa II</strain>
    </source>
</reference>
<keyword evidence="2" id="KW-0804">Transcription</keyword>
<evidence type="ECO:0000259" key="9">
    <source>
        <dbReference type="PROSITE" id="PS51133"/>
    </source>
</evidence>
<dbReference type="GO" id="GO:0008270">
    <property type="term" value="F:zinc ion binding"/>
    <property type="evidence" value="ECO:0007669"/>
    <property type="project" value="UniProtKB-KW"/>
</dbReference>
<dbReference type="Gene3D" id="2.20.25.10">
    <property type="match status" value="1"/>
</dbReference>
<dbReference type="InterPro" id="IPR012164">
    <property type="entry name" value="Rpa12/Rpb9/Rpc10/TFS"/>
</dbReference>
<accession>Q5CYY8</accession>
<evidence type="ECO:0000256" key="5">
    <source>
        <dbReference type="ARBA" id="ARBA00022833"/>
    </source>
</evidence>
<name>Q5CYY8_CRYPI</name>
<dbReference type="PROSITE" id="PS51133">
    <property type="entry name" value="ZF_TFIIS_2"/>
    <property type="match status" value="1"/>
</dbReference>
<dbReference type="CDD" id="cd10509">
    <property type="entry name" value="Zn-ribbon_RPC11"/>
    <property type="match status" value="1"/>
</dbReference>
<dbReference type="PANTHER" id="PTHR11239">
    <property type="entry name" value="DNA-DIRECTED RNA POLYMERASE"/>
    <property type="match status" value="1"/>
</dbReference>
<feature type="signal peptide" evidence="8">
    <location>
        <begin position="1"/>
        <end position="32"/>
    </location>
</feature>
<evidence type="ECO:0000256" key="2">
    <source>
        <dbReference type="ARBA" id="ARBA00022478"/>
    </source>
</evidence>
<dbReference type="STRING" id="353152.Q5CYY8"/>
<dbReference type="RefSeq" id="XP_628242.1">
    <property type="nucleotide sequence ID" value="XM_628240.1"/>
</dbReference>
<dbReference type="GO" id="GO:0003676">
    <property type="term" value="F:nucleic acid binding"/>
    <property type="evidence" value="ECO:0007669"/>
    <property type="project" value="InterPro"/>
</dbReference>
<dbReference type="SUPFAM" id="SSF57783">
    <property type="entry name" value="Zinc beta-ribbon"/>
    <property type="match status" value="1"/>
</dbReference>
<dbReference type="AlphaFoldDB" id="Q5CYY8"/>
<evidence type="ECO:0000256" key="4">
    <source>
        <dbReference type="ARBA" id="ARBA00022771"/>
    </source>
</evidence>